<evidence type="ECO:0000256" key="3">
    <source>
        <dbReference type="ARBA" id="ARBA00012972"/>
    </source>
</evidence>
<evidence type="ECO:0000256" key="2">
    <source>
        <dbReference type="ARBA" id="ARBA00010566"/>
    </source>
</evidence>
<accession>A0A934Q5K6</accession>
<dbReference type="InterPro" id="IPR036969">
    <property type="entry name" value="Citrate_synthase_sf"/>
</dbReference>
<dbReference type="InterPro" id="IPR002020">
    <property type="entry name" value="Citrate_synthase"/>
</dbReference>
<dbReference type="Gene3D" id="1.10.230.10">
    <property type="entry name" value="Cytochrome P450-Terp, domain 2"/>
    <property type="match status" value="1"/>
</dbReference>
<protein>
    <recommendedName>
        <fullName evidence="3">citrate synthase (unknown stereospecificity)</fullName>
        <ecNumber evidence="3">2.3.3.16</ecNumber>
    </recommendedName>
</protein>
<comment type="caution">
    <text evidence="5">The sequence shown here is derived from an EMBL/GenBank/DDBJ whole genome shotgun (WGS) entry which is preliminary data.</text>
</comment>
<proteinExistence type="inferred from homology"/>
<dbReference type="Proteomes" id="UP000608530">
    <property type="component" value="Unassembled WGS sequence"/>
</dbReference>
<dbReference type="CDD" id="cd06100">
    <property type="entry name" value="CCL_ACL-C"/>
    <property type="match status" value="1"/>
</dbReference>
<dbReference type="Gene3D" id="1.10.580.10">
    <property type="entry name" value="Citrate Synthase, domain 1"/>
    <property type="match status" value="1"/>
</dbReference>
<evidence type="ECO:0000313" key="6">
    <source>
        <dbReference type="Proteomes" id="UP000608530"/>
    </source>
</evidence>
<keyword evidence="4" id="KW-0808">Transferase</keyword>
<dbReference type="SUPFAM" id="SSF48256">
    <property type="entry name" value="Citrate synthase"/>
    <property type="match status" value="1"/>
</dbReference>
<dbReference type="EMBL" id="JAEHOH010000009">
    <property type="protein sequence ID" value="MBK0418815.1"/>
    <property type="molecule type" value="Genomic_DNA"/>
</dbReference>
<reference evidence="5" key="1">
    <citation type="submission" date="2020-12" db="EMBL/GenBank/DDBJ databases">
        <title>Leucobacter sp. CAS1, isolated from Chromium sludge.</title>
        <authorList>
            <person name="Xu Z."/>
        </authorList>
    </citation>
    <scope>NUCLEOTIDE SEQUENCE</scope>
    <source>
        <strain evidence="5">CSA1</strain>
    </source>
</reference>
<dbReference type="RefSeq" id="WP_200114965.1">
    <property type="nucleotide sequence ID" value="NZ_JAEHOH010000009.1"/>
</dbReference>
<dbReference type="GO" id="GO:0006099">
    <property type="term" value="P:tricarboxylic acid cycle"/>
    <property type="evidence" value="ECO:0007669"/>
    <property type="project" value="TreeGrafter"/>
</dbReference>
<dbReference type="GO" id="GO:0016829">
    <property type="term" value="F:lyase activity"/>
    <property type="evidence" value="ECO:0007669"/>
    <property type="project" value="UniProtKB-KW"/>
</dbReference>
<dbReference type="EC" id="2.3.3.16" evidence="3"/>
<evidence type="ECO:0000313" key="5">
    <source>
        <dbReference type="EMBL" id="MBK0418815.1"/>
    </source>
</evidence>
<dbReference type="Pfam" id="PF00285">
    <property type="entry name" value="Citrate_synt"/>
    <property type="match status" value="1"/>
</dbReference>
<dbReference type="InterPro" id="IPR016142">
    <property type="entry name" value="Citrate_synth-like_lrg_a-sub"/>
</dbReference>
<comment type="similarity">
    <text evidence="2">Belongs to the citrate synthase family.</text>
</comment>
<comment type="pathway">
    <text evidence="1">Carbohydrate metabolism; tricarboxylic acid cycle.</text>
</comment>
<organism evidence="5 6">
    <name type="scientific">Leucobacter chromiisoli</name>
    <dbReference type="NCBI Taxonomy" id="2796471"/>
    <lineage>
        <taxon>Bacteria</taxon>
        <taxon>Bacillati</taxon>
        <taxon>Actinomycetota</taxon>
        <taxon>Actinomycetes</taxon>
        <taxon>Micrococcales</taxon>
        <taxon>Microbacteriaceae</taxon>
        <taxon>Leucobacter</taxon>
    </lineage>
</organism>
<evidence type="ECO:0000256" key="4">
    <source>
        <dbReference type="ARBA" id="ARBA00022679"/>
    </source>
</evidence>
<dbReference type="InterPro" id="IPR016143">
    <property type="entry name" value="Citrate_synth-like_sm_a-sub"/>
</dbReference>
<sequence length="252" mass="26386">MTTHQTMGEATSDAVAVRGRDLSHELIGRITFTDMVALEIQAQLPGEQERRILDAVLVALTEHGLTPTAVVARLTDLGAPGALQGAVAAGLLGAGDHFLGALDGCGRILQEWPEEADPQAHARTVVTDMRAAGFRIPGLGHPTHKDGDPRTRALYALADETELPSLTRDRLDMLREAAEEASGRALPVNVDGAGAALLSAIGLPWQILRGIALVARTAGLVGHLWDETSRPTAAALWAAAEAAAPYRAPSTG</sequence>
<name>A0A934Q5K6_9MICO</name>
<dbReference type="GO" id="GO:0036440">
    <property type="term" value="F:citrate synthase activity"/>
    <property type="evidence" value="ECO:0007669"/>
    <property type="project" value="UniProtKB-EC"/>
</dbReference>
<keyword evidence="5" id="KW-0456">Lyase</keyword>
<evidence type="ECO:0000256" key="1">
    <source>
        <dbReference type="ARBA" id="ARBA00005163"/>
    </source>
</evidence>
<keyword evidence="6" id="KW-1185">Reference proteome</keyword>
<dbReference type="GO" id="GO:0005975">
    <property type="term" value="P:carbohydrate metabolic process"/>
    <property type="evidence" value="ECO:0007669"/>
    <property type="project" value="TreeGrafter"/>
</dbReference>
<dbReference type="GO" id="GO:0005829">
    <property type="term" value="C:cytosol"/>
    <property type="evidence" value="ECO:0007669"/>
    <property type="project" value="TreeGrafter"/>
</dbReference>
<dbReference type="PANTHER" id="PTHR11739">
    <property type="entry name" value="CITRATE SYNTHASE"/>
    <property type="match status" value="1"/>
</dbReference>
<dbReference type="PANTHER" id="PTHR11739:SF4">
    <property type="entry name" value="CITRATE SYNTHASE, PEROXISOMAL"/>
    <property type="match status" value="1"/>
</dbReference>
<gene>
    <name evidence="5" type="ORF">JD276_07180</name>
</gene>
<dbReference type="NCBIfam" id="NF004868">
    <property type="entry name" value="PRK06224.1-5"/>
    <property type="match status" value="1"/>
</dbReference>
<dbReference type="AlphaFoldDB" id="A0A934Q5K6"/>